<evidence type="ECO:0000256" key="6">
    <source>
        <dbReference type="SAM" id="Phobius"/>
    </source>
</evidence>
<evidence type="ECO:0000256" key="4">
    <source>
        <dbReference type="ARBA" id="ARBA00022989"/>
    </source>
</evidence>
<feature type="transmembrane region" description="Helical" evidence="6">
    <location>
        <begin position="342"/>
        <end position="363"/>
    </location>
</feature>
<feature type="transmembrane region" description="Helical" evidence="6">
    <location>
        <begin position="21"/>
        <end position="39"/>
    </location>
</feature>
<keyword evidence="3 6" id="KW-0812">Transmembrane</keyword>
<dbReference type="GO" id="GO:0005886">
    <property type="term" value="C:plasma membrane"/>
    <property type="evidence" value="ECO:0007669"/>
    <property type="project" value="UniProtKB-SubCell"/>
</dbReference>
<dbReference type="RefSeq" id="WP_044566504.1">
    <property type="nucleotide sequence ID" value="NZ_BAABDR010000040.1"/>
</dbReference>
<dbReference type="HOGENOM" id="CLU_007946_20_1_11"/>
<keyword evidence="4 6" id="KW-1133">Transmembrane helix</keyword>
<keyword evidence="9" id="KW-1185">Reference proteome</keyword>
<reference evidence="8 9" key="2">
    <citation type="submission" date="2021-03" db="EMBL/GenBank/DDBJ databases">
        <title>Genomic Encyclopedia of Type Strains, Phase IV (KMG-IV): sequencing the most valuable type-strain genomes for metagenomic binning, comparative biology and taxonomic classification.</title>
        <authorList>
            <person name="Goeker M."/>
        </authorList>
    </citation>
    <scope>NUCLEOTIDE SEQUENCE [LARGE SCALE GENOMIC DNA]</scope>
    <source>
        <strain evidence="8 9">DSM 41954</strain>
    </source>
</reference>
<feature type="transmembrane region" description="Helical" evidence="6">
    <location>
        <begin position="140"/>
        <end position="158"/>
    </location>
</feature>
<comment type="subcellular location">
    <subcellularLocation>
        <location evidence="1">Cell membrane</location>
        <topology evidence="1">Multi-pass membrane protein</topology>
    </subcellularLocation>
</comment>
<feature type="transmembrane region" description="Helical" evidence="6">
    <location>
        <begin position="442"/>
        <end position="460"/>
    </location>
</feature>
<feature type="transmembrane region" description="Helical" evidence="6">
    <location>
        <begin position="59"/>
        <end position="79"/>
    </location>
</feature>
<dbReference type="PIRSF" id="PIRSF006060">
    <property type="entry name" value="AA_transporter"/>
    <property type="match status" value="1"/>
</dbReference>
<evidence type="ECO:0000313" key="9">
    <source>
        <dbReference type="Proteomes" id="UP000756710"/>
    </source>
</evidence>
<dbReference type="EMBL" id="LK022848">
    <property type="protein sequence ID" value="CDR01310.1"/>
    <property type="molecule type" value="Genomic_DNA"/>
</dbReference>
<dbReference type="PANTHER" id="PTHR42770">
    <property type="entry name" value="AMINO ACID TRANSPORTER-RELATED"/>
    <property type="match status" value="1"/>
</dbReference>
<sequence length="476" mass="49493">MTVQRQSTTARPPEQTSLRRGSIGAFGMVFMVIAATAPLTAMASNLSLSLGLGVGRGTVALLLVVGALMALFAVGYVVLTRHVTNAGAYFAFIGYGLGKTAGAASAFVAGLVYNLATGGMIAATGYFAGLAVESCTGFTAAWYVYGAIALLITFVLGIRGVEIAQRVTTVVSLAQFAVILVLGVVILLERPHGWSMEVLSPQEAIHGNVALTLVFCILSFTGFEAAAIYGEEARAARRSIKVATYSALAILVAIFTLSTWSITAAFADVEATAAGDPGALIFTAADRYLGNWSGSSLSALVACSFLASAVSFHNMSTRYLFALGRSRLLPSSLARVHSRHGTPYLGSYVQIVLSVVLLVPFVLTHADPLINLFPAVSGITSLSLLALMAGCCMSVMAARLRGKLAESRWETLVAPGLAGAGLLTTMWIVVDNYEAVTGSDALIIALMPLIPIAAAVYGAFASSRNQAMILDAGLAK</sequence>
<dbReference type="EMBL" id="JAGGLR010000044">
    <property type="protein sequence ID" value="MBP2068552.1"/>
    <property type="molecule type" value="Genomic_DNA"/>
</dbReference>
<dbReference type="InterPro" id="IPR050367">
    <property type="entry name" value="APC_superfamily"/>
</dbReference>
<evidence type="ECO:0000256" key="3">
    <source>
        <dbReference type="ARBA" id="ARBA00022692"/>
    </source>
</evidence>
<feature type="transmembrane region" description="Helical" evidence="6">
    <location>
        <begin position="375"/>
        <end position="400"/>
    </location>
</feature>
<gene>
    <name evidence="8" type="ORF">J2Z30_009633</name>
    <name evidence="7" type="ORF">SIRAN274</name>
</gene>
<organism evidence="7">
    <name type="scientific">Streptomyces iranensis</name>
    <dbReference type="NCBI Taxonomy" id="576784"/>
    <lineage>
        <taxon>Bacteria</taxon>
        <taxon>Bacillati</taxon>
        <taxon>Actinomycetota</taxon>
        <taxon>Actinomycetes</taxon>
        <taxon>Kitasatosporales</taxon>
        <taxon>Streptomycetaceae</taxon>
        <taxon>Streptomyces</taxon>
        <taxon>Streptomyces violaceusniger group</taxon>
    </lineage>
</organism>
<feature type="transmembrane region" description="Helical" evidence="6">
    <location>
        <begin position="170"/>
        <end position="188"/>
    </location>
</feature>
<dbReference type="PANTHER" id="PTHR42770:SF16">
    <property type="entry name" value="AMINO ACID PERMEASE"/>
    <property type="match status" value="1"/>
</dbReference>
<evidence type="ECO:0000256" key="5">
    <source>
        <dbReference type="ARBA" id="ARBA00023136"/>
    </source>
</evidence>
<feature type="transmembrane region" description="Helical" evidence="6">
    <location>
        <begin position="242"/>
        <end position="267"/>
    </location>
</feature>
<feature type="transmembrane region" description="Helical" evidence="6">
    <location>
        <begin position="412"/>
        <end position="430"/>
    </location>
</feature>
<proteinExistence type="predicted"/>
<evidence type="ECO:0000256" key="1">
    <source>
        <dbReference type="ARBA" id="ARBA00004651"/>
    </source>
</evidence>
<evidence type="ECO:0000313" key="8">
    <source>
        <dbReference type="EMBL" id="MBP2068552.1"/>
    </source>
</evidence>
<dbReference type="GO" id="GO:0022857">
    <property type="term" value="F:transmembrane transporter activity"/>
    <property type="evidence" value="ECO:0007669"/>
    <property type="project" value="InterPro"/>
</dbReference>
<feature type="transmembrane region" description="Helical" evidence="6">
    <location>
        <begin position="100"/>
        <end position="128"/>
    </location>
</feature>
<accession>A0A060ZJH8</accession>
<dbReference type="Gene3D" id="1.20.1740.10">
    <property type="entry name" value="Amino acid/polyamine transporter I"/>
    <property type="match status" value="1"/>
</dbReference>
<dbReference type="Proteomes" id="UP000756710">
    <property type="component" value="Unassembled WGS sequence"/>
</dbReference>
<dbReference type="AlphaFoldDB" id="A0A060ZJH8"/>
<dbReference type="InterPro" id="IPR002293">
    <property type="entry name" value="AA/rel_permease1"/>
</dbReference>
<name>A0A060ZJH8_9ACTN</name>
<evidence type="ECO:0000313" key="7">
    <source>
        <dbReference type="EMBL" id="CDR01310.1"/>
    </source>
</evidence>
<feature type="transmembrane region" description="Helical" evidence="6">
    <location>
        <begin position="297"/>
        <end position="321"/>
    </location>
</feature>
<feature type="transmembrane region" description="Helical" evidence="6">
    <location>
        <begin position="208"/>
        <end position="230"/>
    </location>
</feature>
<keyword evidence="2" id="KW-1003">Cell membrane</keyword>
<keyword evidence="5 6" id="KW-0472">Membrane</keyword>
<evidence type="ECO:0000256" key="2">
    <source>
        <dbReference type="ARBA" id="ARBA00022475"/>
    </source>
</evidence>
<dbReference type="Pfam" id="PF13520">
    <property type="entry name" value="AA_permease_2"/>
    <property type="match status" value="1"/>
</dbReference>
<reference evidence="7" key="1">
    <citation type="submission" date="2014-05" db="EMBL/GenBank/DDBJ databases">
        <authorList>
            <person name="Horn Fabian"/>
        </authorList>
    </citation>
    <scope>NUCLEOTIDE SEQUENCE</scope>
</reference>
<protein>
    <submittedName>
        <fullName evidence="7">Amino acid permease-associated region</fullName>
    </submittedName>
    <submittedName>
        <fullName evidence="8">Amino acid transporter</fullName>
    </submittedName>
</protein>